<protein>
    <submittedName>
        <fullName evidence="2">ABC-2 transporter permease</fullName>
    </submittedName>
</protein>
<evidence type="ECO:0000313" key="3">
    <source>
        <dbReference type="Proteomes" id="UP001524502"/>
    </source>
</evidence>
<comment type="caution">
    <text evidence="2">The sequence shown here is derived from an EMBL/GenBank/DDBJ whole genome shotgun (WGS) entry which is preliminary data.</text>
</comment>
<feature type="transmembrane region" description="Helical" evidence="1">
    <location>
        <begin position="36"/>
        <end position="56"/>
    </location>
</feature>
<feature type="transmembrane region" description="Helical" evidence="1">
    <location>
        <begin position="77"/>
        <end position="98"/>
    </location>
</feature>
<evidence type="ECO:0000313" key="2">
    <source>
        <dbReference type="EMBL" id="MCQ4636262.1"/>
    </source>
</evidence>
<keyword evidence="1" id="KW-0472">Membrane</keyword>
<keyword evidence="1" id="KW-1133">Transmembrane helix</keyword>
<feature type="transmembrane region" description="Helical" evidence="1">
    <location>
        <begin position="118"/>
        <end position="138"/>
    </location>
</feature>
<proteinExistence type="predicted"/>
<dbReference type="PANTHER" id="PTHR41309:SF2">
    <property type="entry name" value="MEMBRANE PROTEIN"/>
    <property type="match status" value="1"/>
</dbReference>
<dbReference type="EMBL" id="JANFXK010000005">
    <property type="protein sequence ID" value="MCQ4636262.1"/>
    <property type="molecule type" value="Genomic_DNA"/>
</dbReference>
<reference evidence="2 3" key="1">
    <citation type="submission" date="2022-06" db="EMBL/GenBank/DDBJ databases">
        <title>Isolation of gut microbiota from human fecal samples.</title>
        <authorList>
            <person name="Pamer E.G."/>
            <person name="Barat B."/>
            <person name="Waligurski E."/>
            <person name="Medina S."/>
            <person name="Paddock L."/>
            <person name="Mostad J."/>
        </authorList>
    </citation>
    <scope>NUCLEOTIDE SEQUENCE [LARGE SCALE GENOMIC DNA]</scope>
    <source>
        <strain evidence="2 3">SL.3.17</strain>
    </source>
</reference>
<feature type="transmembrane region" description="Helical" evidence="1">
    <location>
        <begin position="12"/>
        <end position="30"/>
    </location>
</feature>
<keyword evidence="1" id="KW-0812">Transmembrane</keyword>
<dbReference type="RefSeq" id="WP_256131445.1">
    <property type="nucleotide sequence ID" value="NZ_JANFXK010000005.1"/>
</dbReference>
<dbReference type="Proteomes" id="UP001524502">
    <property type="component" value="Unassembled WGS sequence"/>
</dbReference>
<dbReference type="Pfam" id="PF13346">
    <property type="entry name" value="ABC2_membrane_5"/>
    <property type="match status" value="1"/>
</dbReference>
<gene>
    <name evidence="2" type="ORF">NE619_05935</name>
</gene>
<feature type="transmembrane region" description="Helical" evidence="1">
    <location>
        <begin position="179"/>
        <end position="199"/>
    </location>
</feature>
<sequence length="209" mass="22883">MLHLIKKDFLIQKRNLAVAVAFIVFLNLFAKQGSTFAFVLSVLGVTYILVLGSGDIEQKNDCNIILVSLPIKRSTIVLSKYLSIVIFAILAVVVDLVVQRVIMIFGLPVEAQTIPSEIIVLSLVGAAIYCSVVLPLTYKFNVMTANVAGGALLLLLLGSSDFLLERIPVFLSDSNISDFQIALAVISFAVVIMLISYLISLKLFKDREF</sequence>
<name>A0ABT1RM54_9FIRM</name>
<feature type="transmembrane region" description="Helical" evidence="1">
    <location>
        <begin position="145"/>
        <end position="164"/>
    </location>
</feature>
<organism evidence="2 3">
    <name type="scientific">Anaerovorax odorimutans</name>
    <dbReference type="NCBI Taxonomy" id="109327"/>
    <lineage>
        <taxon>Bacteria</taxon>
        <taxon>Bacillati</taxon>
        <taxon>Bacillota</taxon>
        <taxon>Clostridia</taxon>
        <taxon>Peptostreptococcales</taxon>
        <taxon>Anaerovoracaceae</taxon>
        <taxon>Anaerovorax</taxon>
    </lineage>
</organism>
<accession>A0ABT1RM54</accession>
<keyword evidence="3" id="KW-1185">Reference proteome</keyword>
<dbReference type="PANTHER" id="PTHR41309">
    <property type="entry name" value="MEMBRANE PROTEIN-RELATED"/>
    <property type="match status" value="1"/>
</dbReference>
<dbReference type="InterPro" id="IPR025699">
    <property type="entry name" value="ABC2_memb-like"/>
</dbReference>
<evidence type="ECO:0000256" key="1">
    <source>
        <dbReference type="SAM" id="Phobius"/>
    </source>
</evidence>